<dbReference type="GO" id="GO:0005886">
    <property type="term" value="C:plasma membrane"/>
    <property type="evidence" value="ECO:0007669"/>
    <property type="project" value="TreeGrafter"/>
</dbReference>
<evidence type="ECO:0000256" key="1">
    <source>
        <dbReference type="ARBA" id="ARBA00007476"/>
    </source>
</evidence>
<feature type="domain" description="HD" evidence="2">
    <location>
        <begin position="44"/>
        <end position="144"/>
    </location>
</feature>
<gene>
    <name evidence="3" type="ORF">G01um101477_14</name>
</gene>
<dbReference type="PANTHER" id="PTHR21262:SF31">
    <property type="entry name" value="GTP PYROPHOSPHOKINASE"/>
    <property type="match status" value="1"/>
</dbReference>
<evidence type="ECO:0000313" key="3">
    <source>
        <dbReference type="EMBL" id="TSC66627.1"/>
    </source>
</evidence>
<accession>A0A554JDY8</accession>
<dbReference type="SUPFAM" id="SSF109604">
    <property type="entry name" value="HD-domain/PDEase-like"/>
    <property type="match status" value="1"/>
</dbReference>
<comment type="caution">
    <text evidence="3">The sequence shown here is derived from an EMBL/GenBank/DDBJ whole genome shotgun (WGS) entry which is preliminary data.</text>
</comment>
<organism evidence="3 4">
    <name type="scientific">Candidatus Doudnabacteria bacterium Gr01-1014_77</name>
    <dbReference type="NCBI Taxonomy" id="2017133"/>
    <lineage>
        <taxon>Bacteria</taxon>
        <taxon>Candidatus Doudnaibacteriota</taxon>
    </lineage>
</organism>
<dbReference type="Gene3D" id="3.30.460.10">
    <property type="entry name" value="Beta Polymerase, domain 2"/>
    <property type="match status" value="1"/>
</dbReference>
<dbReference type="InterPro" id="IPR006674">
    <property type="entry name" value="HD_domain"/>
</dbReference>
<dbReference type="Proteomes" id="UP000319613">
    <property type="component" value="Unassembled WGS sequence"/>
</dbReference>
<comment type="similarity">
    <text evidence="1">Belongs to the RelA/SpoT family.</text>
</comment>
<dbReference type="EMBL" id="VMFF01000002">
    <property type="protein sequence ID" value="TSC66627.1"/>
    <property type="molecule type" value="Genomic_DNA"/>
</dbReference>
<reference evidence="3 4" key="1">
    <citation type="submission" date="2017-07" db="EMBL/GenBank/DDBJ databases">
        <title>Mechanisms for carbon and nitrogen cycling indicate functional differentiation within the Candidate Phyla Radiation.</title>
        <authorList>
            <person name="Danczak R.E."/>
            <person name="Johnston M.D."/>
            <person name="Kenah C."/>
            <person name="Slattery M."/>
            <person name="Wrighton K.C."/>
            <person name="Wilkins M.J."/>
        </authorList>
    </citation>
    <scope>NUCLEOTIDE SEQUENCE [LARGE SCALE GENOMIC DNA]</scope>
    <source>
        <strain evidence="3">Gr01-1014_77</strain>
    </source>
</reference>
<dbReference type="PANTHER" id="PTHR21262">
    <property type="entry name" value="GUANOSINE-3',5'-BIS DIPHOSPHATE 3'-PYROPHOSPHOHYDROLASE"/>
    <property type="match status" value="1"/>
</dbReference>
<evidence type="ECO:0000313" key="4">
    <source>
        <dbReference type="Proteomes" id="UP000319613"/>
    </source>
</evidence>
<name>A0A554JDY8_9BACT</name>
<protein>
    <submittedName>
        <fullName evidence="3">GTP pyrophosphokinase</fullName>
    </submittedName>
</protein>
<dbReference type="InterPro" id="IPR043519">
    <property type="entry name" value="NT_sf"/>
</dbReference>
<dbReference type="SMART" id="SM00471">
    <property type="entry name" value="HDc"/>
    <property type="match status" value="1"/>
</dbReference>
<dbReference type="Pfam" id="PF13328">
    <property type="entry name" value="HD_4"/>
    <property type="match status" value="1"/>
</dbReference>
<sequence length="250" mass="28728">MDFNGFITKIQFKFKDKDKELLERAFKFAVDAHKGQKRFSGEEYVIHPQEAALILGRIFPNATTIAATLLHDVPEDTKVGLLEIEKEFGKEVASLVDGVTKLGKVRLRNSKDKYYVENLRKMFVATSKDIRVILIKLADRVHNMRTIQYVKKEKQKRIAEETLEIFAPIANRLGIGEWKDELEDSAFEIANPEAFKKTKDILEAALSGRQSALKKLQRDVSTILKTEGVKFEDLKGRVKRVYSLYKKLPR</sequence>
<feature type="non-terminal residue" evidence="3">
    <location>
        <position position="250"/>
    </location>
</feature>
<dbReference type="AlphaFoldDB" id="A0A554JDY8"/>
<dbReference type="CDD" id="cd00077">
    <property type="entry name" value="HDc"/>
    <property type="match status" value="1"/>
</dbReference>
<keyword evidence="3" id="KW-0808">Transferase</keyword>
<dbReference type="Gene3D" id="1.10.3210.10">
    <property type="entry name" value="Hypothetical protein af1432"/>
    <property type="match status" value="1"/>
</dbReference>
<dbReference type="PROSITE" id="PS51831">
    <property type="entry name" value="HD"/>
    <property type="match status" value="1"/>
</dbReference>
<keyword evidence="3" id="KW-0418">Kinase</keyword>
<dbReference type="SUPFAM" id="SSF81301">
    <property type="entry name" value="Nucleotidyltransferase"/>
    <property type="match status" value="1"/>
</dbReference>
<evidence type="ECO:0000259" key="2">
    <source>
        <dbReference type="PROSITE" id="PS51831"/>
    </source>
</evidence>
<dbReference type="GO" id="GO:0016301">
    <property type="term" value="F:kinase activity"/>
    <property type="evidence" value="ECO:0007669"/>
    <property type="project" value="UniProtKB-KW"/>
</dbReference>
<dbReference type="FunFam" id="1.10.3210.10:FF:000001">
    <property type="entry name" value="GTP pyrophosphokinase RelA"/>
    <property type="match status" value="1"/>
</dbReference>
<proteinExistence type="inferred from homology"/>
<dbReference type="InterPro" id="IPR003607">
    <property type="entry name" value="HD/PDEase_dom"/>
</dbReference>